<evidence type="ECO:0000313" key="2">
    <source>
        <dbReference type="EMBL" id="OSQ35511.1"/>
    </source>
</evidence>
<proteinExistence type="predicted"/>
<feature type="region of interest" description="Disordered" evidence="1">
    <location>
        <begin position="61"/>
        <end position="98"/>
    </location>
</feature>
<name>A0A1Y2KV22_9PROT</name>
<dbReference type="AlphaFoldDB" id="A0A1Y2KV22"/>
<protein>
    <submittedName>
        <fullName evidence="2">Uncharacterized protein</fullName>
    </submittedName>
</protein>
<gene>
    <name evidence="2" type="ORF">TMES_21080</name>
</gene>
<evidence type="ECO:0000256" key="1">
    <source>
        <dbReference type="SAM" id="MobiDB-lite"/>
    </source>
</evidence>
<dbReference type="RefSeq" id="WP_085586320.1">
    <property type="nucleotide sequence ID" value="NZ_JFKA01000018.1"/>
</dbReference>
<sequence length="123" mass="13830">MPAEWGQAKIEILALQEEILAEIEKGISTRQIFETLTAAQRITISRRSFYRRVKLLRAGRAAPKSRALVKPPARSLPATNPAHRPDKSQPANSLPTLKEKEQVVFDRLWDGEDAPSDDEEDAQ</sequence>
<dbReference type="OrthoDB" id="7361179at2"/>
<evidence type="ECO:0000313" key="3">
    <source>
        <dbReference type="Proteomes" id="UP000193391"/>
    </source>
</evidence>
<organism evidence="2 3">
    <name type="scientific">Thalassospira mesophila</name>
    <dbReference type="NCBI Taxonomy" id="1293891"/>
    <lineage>
        <taxon>Bacteria</taxon>
        <taxon>Pseudomonadati</taxon>
        <taxon>Pseudomonadota</taxon>
        <taxon>Alphaproteobacteria</taxon>
        <taxon>Rhodospirillales</taxon>
        <taxon>Thalassospiraceae</taxon>
        <taxon>Thalassospira</taxon>
    </lineage>
</organism>
<keyword evidence="3" id="KW-1185">Reference proteome</keyword>
<dbReference type="EMBL" id="JFKA01000018">
    <property type="protein sequence ID" value="OSQ35511.1"/>
    <property type="molecule type" value="Genomic_DNA"/>
</dbReference>
<dbReference type="Proteomes" id="UP000193391">
    <property type="component" value="Unassembled WGS sequence"/>
</dbReference>
<reference evidence="2 3" key="1">
    <citation type="submission" date="2014-03" db="EMBL/GenBank/DDBJ databases">
        <title>The draft genome sequence of Thalassospira mesophila JCM 18969.</title>
        <authorList>
            <person name="Lai Q."/>
            <person name="Shao Z."/>
        </authorList>
    </citation>
    <scope>NUCLEOTIDE SEQUENCE [LARGE SCALE GENOMIC DNA]</scope>
    <source>
        <strain evidence="2 3">JCM 18969</strain>
    </source>
</reference>
<dbReference type="STRING" id="1293891.TMES_21080"/>
<accession>A0A1Y2KV22</accession>
<comment type="caution">
    <text evidence="2">The sequence shown here is derived from an EMBL/GenBank/DDBJ whole genome shotgun (WGS) entry which is preliminary data.</text>
</comment>